<dbReference type="AlphaFoldDB" id="A0A2H3K747"/>
<keyword evidence="2" id="KW-1185">Reference proteome</keyword>
<accession>A0A2H3K747</accession>
<proteinExistence type="predicted"/>
<reference evidence="1 2" key="1">
    <citation type="journal article" date="2012" name="Science">
        <title>The Paleozoic origin of enzymatic lignin decomposition reconstructed from 31 fungal genomes.</title>
        <authorList>
            <person name="Floudas D."/>
            <person name="Binder M."/>
            <person name="Riley R."/>
            <person name="Barry K."/>
            <person name="Blanchette R.A."/>
            <person name="Henrissat B."/>
            <person name="Martinez A.T."/>
            <person name="Otillar R."/>
            <person name="Spatafora J.W."/>
            <person name="Yadav J.S."/>
            <person name="Aerts A."/>
            <person name="Benoit I."/>
            <person name="Boyd A."/>
            <person name="Carlson A."/>
            <person name="Copeland A."/>
            <person name="Coutinho P.M."/>
            <person name="de Vries R.P."/>
            <person name="Ferreira P."/>
            <person name="Findley K."/>
            <person name="Foster B."/>
            <person name="Gaskell J."/>
            <person name="Glotzer D."/>
            <person name="Gorecki P."/>
            <person name="Heitman J."/>
            <person name="Hesse C."/>
            <person name="Hori C."/>
            <person name="Igarashi K."/>
            <person name="Jurgens J.A."/>
            <person name="Kallen N."/>
            <person name="Kersten P."/>
            <person name="Kohler A."/>
            <person name="Kuees U."/>
            <person name="Kumar T.K.A."/>
            <person name="Kuo A."/>
            <person name="LaButti K."/>
            <person name="Larrondo L.F."/>
            <person name="Lindquist E."/>
            <person name="Ling A."/>
            <person name="Lombard V."/>
            <person name="Lucas S."/>
            <person name="Lundell T."/>
            <person name="Martin R."/>
            <person name="McLaughlin D.J."/>
            <person name="Morgenstern I."/>
            <person name="Morin E."/>
            <person name="Murat C."/>
            <person name="Nagy L.G."/>
            <person name="Nolan M."/>
            <person name="Ohm R.A."/>
            <person name="Patyshakuliyeva A."/>
            <person name="Rokas A."/>
            <person name="Ruiz-Duenas F.J."/>
            <person name="Sabat G."/>
            <person name="Salamov A."/>
            <person name="Samejima M."/>
            <person name="Schmutz J."/>
            <person name="Slot J.C."/>
            <person name="St John F."/>
            <person name="Stenlid J."/>
            <person name="Sun H."/>
            <person name="Sun S."/>
            <person name="Syed K."/>
            <person name="Tsang A."/>
            <person name="Wiebenga A."/>
            <person name="Young D."/>
            <person name="Pisabarro A."/>
            <person name="Eastwood D.C."/>
            <person name="Martin F."/>
            <person name="Cullen D."/>
            <person name="Grigoriev I.V."/>
            <person name="Hibbett D.S."/>
        </authorList>
    </citation>
    <scope>NUCLEOTIDE SEQUENCE [LARGE SCALE GENOMIC DNA]</scope>
    <source>
        <strain evidence="1 2">MD-104</strain>
    </source>
</reference>
<protein>
    <submittedName>
        <fullName evidence="1">Uncharacterized protein</fullName>
    </submittedName>
</protein>
<name>A0A2H3K747_WOLCO</name>
<dbReference type="PANTHER" id="PTHR39596">
    <property type="match status" value="1"/>
</dbReference>
<evidence type="ECO:0000313" key="1">
    <source>
        <dbReference type="EMBL" id="PCH44884.1"/>
    </source>
</evidence>
<dbReference type="Proteomes" id="UP000218811">
    <property type="component" value="Unassembled WGS sequence"/>
</dbReference>
<gene>
    <name evidence="1" type="ORF">WOLCODRAFT_77364</name>
</gene>
<dbReference type="OMA" id="ETIAHEP"/>
<organism evidence="1 2">
    <name type="scientific">Wolfiporia cocos (strain MD-104)</name>
    <name type="common">Brown rot fungus</name>
    <dbReference type="NCBI Taxonomy" id="742152"/>
    <lineage>
        <taxon>Eukaryota</taxon>
        <taxon>Fungi</taxon>
        <taxon>Dikarya</taxon>
        <taxon>Basidiomycota</taxon>
        <taxon>Agaricomycotina</taxon>
        <taxon>Agaricomycetes</taxon>
        <taxon>Polyporales</taxon>
        <taxon>Phaeolaceae</taxon>
        <taxon>Wolfiporia</taxon>
    </lineage>
</organism>
<evidence type="ECO:0000313" key="2">
    <source>
        <dbReference type="Proteomes" id="UP000218811"/>
    </source>
</evidence>
<dbReference type="OrthoDB" id="2426273at2759"/>
<dbReference type="PANTHER" id="PTHR39596:SF3">
    <property type="entry name" value="HETEROKARYON INCOMPATIBILITY DOMAIN-CONTAINING PROTEIN"/>
    <property type="match status" value="1"/>
</dbReference>
<sequence length="260" mass="28932">MDETENTRHVGGNIKIITSNTPFQRLSLAVKHRSTSKMEDEAIILAITFGFGARNFTREDSDADHKMARFVTMMRKVPSDIIFLRGETIAHEPFRWCPRSLLYFSDYRLETFGNSGRCDVDGLHAQYDTLVLDNASRGRPHNGKFYARDKASGTKFELAVEHAEVFTELPQSPAFIFRTLLVGQDVAVMDIVSETRAEYGGSGVNSVARTGGRNDGKEGHVYKGKVVGYLKVMARGGSLIEEPRGMLSGALFSNLPWCIT</sequence>
<dbReference type="EMBL" id="KB468168">
    <property type="protein sequence ID" value="PCH44884.1"/>
    <property type="molecule type" value="Genomic_DNA"/>
</dbReference>